<dbReference type="PANTHER" id="PTHR37816:SF1">
    <property type="entry name" value="TOXIN"/>
    <property type="match status" value="1"/>
</dbReference>
<dbReference type="Gene3D" id="3.40.50.300">
    <property type="entry name" value="P-loop containing nucleotide triphosphate hydrolases"/>
    <property type="match status" value="1"/>
</dbReference>
<dbReference type="AlphaFoldDB" id="A0AA97I4W8"/>
<dbReference type="RefSeq" id="WP_317139497.1">
    <property type="nucleotide sequence ID" value="NZ_CP118157.1"/>
</dbReference>
<proteinExistence type="predicted"/>
<keyword evidence="2" id="KW-1185">Reference proteome</keyword>
<gene>
    <name evidence="1" type="ORF">N8K70_16770</name>
</gene>
<accession>A0AA97I4W8</accession>
<protein>
    <submittedName>
        <fullName evidence="1">AAA family ATPase</fullName>
    </submittedName>
</protein>
<dbReference type="Proteomes" id="UP001305498">
    <property type="component" value="Chromosome"/>
</dbReference>
<organism evidence="1 2">
    <name type="scientific">Microbacterium betulae</name>
    <dbReference type="NCBI Taxonomy" id="2981139"/>
    <lineage>
        <taxon>Bacteria</taxon>
        <taxon>Bacillati</taxon>
        <taxon>Actinomycetota</taxon>
        <taxon>Actinomycetes</taxon>
        <taxon>Micrococcales</taxon>
        <taxon>Microbacteriaceae</taxon>
        <taxon>Microbacterium</taxon>
    </lineage>
</organism>
<dbReference type="EMBL" id="CP118157">
    <property type="protein sequence ID" value="WOF23026.1"/>
    <property type="molecule type" value="Genomic_DNA"/>
</dbReference>
<dbReference type="PANTHER" id="PTHR37816">
    <property type="entry name" value="YALI0E33011P"/>
    <property type="match status" value="1"/>
</dbReference>
<name>A0AA97I4W8_9MICO</name>
<dbReference type="InterPro" id="IPR027417">
    <property type="entry name" value="P-loop_NTPase"/>
</dbReference>
<evidence type="ECO:0000313" key="1">
    <source>
        <dbReference type="EMBL" id="WOF23026.1"/>
    </source>
</evidence>
<reference evidence="1 2" key="1">
    <citation type="submission" date="2023-02" db="EMBL/GenBank/DDBJ databases">
        <title>Microbacterium betulae sp. nov., isolated from birch wood.</title>
        <authorList>
            <person name="Pasciak M."/>
            <person name="Pawlik K.J."/>
            <person name="Martynowski D."/>
            <person name="Laczmanski L."/>
            <person name="Ciekot J."/>
            <person name="Szponar B."/>
            <person name="Wojcik-Fatla A."/>
            <person name="Mackiewicz B."/>
            <person name="Farian E."/>
            <person name="Cholewa G."/>
            <person name="Cholewa A."/>
            <person name="Dutkiewicz J."/>
        </authorList>
    </citation>
    <scope>NUCLEOTIDE SEQUENCE [LARGE SCALE GENOMIC DNA]</scope>
    <source>
        <strain evidence="1 2">AB</strain>
    </source>
</reference>
<dbReference type="SUPFAM" id="SSF52540">
    <property type="entry name" value="P-loop containing nucleoside triphosphate hydrolases"/>
    <property type="match status" value="1"/>
</dbReference>
<sequence length="176" mass="20281">MVFPARRILVAGVAGSGKTTLSAGISERLGVPHVEMDDLHWGPGWTPRETFLADVAALAARDEWVTEWQYGAARPVMLARAEAVVWLDLPTRVTMTRVIRRTLRRRLRREPLWSAGNVEPPLRSILTDREHIVRWAWRTRQKYRTGALSLWERPDVEVIRLRSAREVERWLASLEA</sequence>
<dbReference type="InterPro" id="IPR052922">
    <property type="entry name" value="Cytidylate_Kinase-2"/>
</dbReference>
<evidence type="ECO:0000313" key="2">
    <source>
        <dbReference type="Proteomes" id="UP001305498"/>
    </source>
</evidence>
<dbReference type="KEGG" id="mbet:N8K70_16770"/>